<dbReference type="EMBL" id="JAMJPJ010000008">
    <property type="protein sequence ID" value="MCL7929824.1"/>
    <property type="molecule type" value="Genomic_DNA"/>
</dbReference>
<name>A0ABT0SR51_9GAMM</name>
<proteinExistence type="predicted"/>
<dbReference type="InterPro" id="IPR025612">
    <property type="entry name" value="YqjK"/>
</dbReference>
<protein>
    <submittedName>
        <fullName evidence="1">YqjK-like family protein</fullName>
    </submittedName>
</protein>
<gene>
    <name evidence="1" type="ORF">M8006_07500</name>
</gene>
<reference evidence="1" key="1">
    <citation type="submission" date="2022-05" db="EMBL/GenBank/DDBJ databases">
        <title>Halomonas geminus sp. nov. and Halomonas llamarensis sp. nov. isolated from high-altitude salars of the Atacama Desert.</title>
        <authorList>
            <person name="Hintersatz C."/>
            <person name="Rojas L.A."/>
            <person name="Wei T.-S."/>
            <person name="Kutschke S."/>
            <person name="Lehmann F."/>
            <person name="Jain R."/>
            <person name="Pollmann K."/>
        </authorList>
    </citation>
    <scope>NUCLEOTIDE SEQUENCE</scope>
    <source>
        <strain evidence="1">ATCHA</strain>
    </source>
</reference>
<organism evidence="1 2">
    <name type="scientific">Halomonas llamarensis</name>
    <dbReference type="NCBI Taxonomy" id="2945104"/>
    <lineage>
        <taxon>Bacteria</taxon>
        <taxon>Pseudomonadati</taxon>
        <taxon>Pseudomonadota</taxon>
        <taxon>Gammaproteobacteria</taxon>
        <taxon>Oceanospirillales</taxon>
        <taxon>Halomonadaceae</taxon>
        <taxon>Halomonas</taxon>
    </lineage>
</organism>
<evidence type="ECO:0000313" key="1">
    <source>
        <dbReference type="EMBL" id="MCL7929824.1"/>
    </source>
</evidence>
<keyword evidence="2" id="KW-1185">Reference proteome</keyword>
<dbReference type="Pfam" id="PF13997">
    <property type="entry name" value="YqjK"/>
    <property type="match status" value="1"/>
</dbReference>
<comment type="caution">
    <text evidence="1">The sequence shown here is derived from an EMBL/GenBank/DDBJ whole genome shotgun (WGS) entry which is preliminary data.</text>
</comment>
<dbReference type="RefSeq" id="WP_250080831.1">
    <property type="nucleotide sequence ID" value="NZ_JAMJPJ010000008.1"/>
</dbReference>
<evidence type="ECO:0000313" key="2">
    <source>
        <dbReference type="Proteomes" id="UP001165308"/>
    </source>
</evidence>
<sequence length="101" mass="11606">MPSPMKNTDTKVLSRAERRRELLSRLEQQRIDMMVESLRLQRAGAPLDATCQSIARYKTPLTLLGGIVAWKLLRQPNRLLYVGKRALTGYVALKKLRRLTD</sequence>
<accession>A0ABT0SR51</accession>
<dbReference type="Proteomes" id="UP001165308">
    <property type="component" value="Unassembled WGS sequence"/>
</dbReference>